<dbReference type="InterPro" id="IPR001589">
    <property type="entry name" value="Actinin_actin-bd_CS"/>
</dbReference>
<evidence type="ECO:0000256" key="3">
    <source>
        <dbReference type="ARBA" id="ARBA00022737"/>
    </source>
</evidence>
<keyword evidence="3" id="KW-0677">Repeat</keyword>
<dbReference type="PROSITE" id="PS50021">
    <property type="entry name" value="CH"/>
    <property type="match status" value="1"/>
</dbReference>
<dbReference type="InterPro" id="IPR001715">
    <property type="entry name" value="CH_dom"/>
</dbReference>
<evidence type="ECO:0000313" key="10">
    <source>
        <dbReference type="RefSeq" id="XP_014672215.1"/>
    </source>
</evidence>
<feature type="coiled-coil region" evidence="7">
    <location>
        <begin position="191"/>
        <end position="228"/>
    </location>
</feature>
<dbReference type="InterPro" id="IPR052403">
    <property type="entry name" value="LINC-complex_assoc"/>
</dbReference>
<proteinExistence type="predicted"/>
<accession>A0ABM1EJ44</accession>
<dbReference type="Pfam" id="PF00307">
    <property type="entry name" value="CH"/>
    <property type="match status" value="1"/>
</dbReference>
<dbReference type="SUPFAM" id="SSF47576">
    <property type="entry name" value="Calponin-homology domain, CH-domain"/>
    <property type="match status" value="1"/>
</dbReference>
<keyword evidence="6" id="KW-0009">Actin-binding</keyword>
<protein>
    <submittedName>
        <fullName evidence="10">Alpha-actinin-4-like</fullName>
    </submittedName>
</protein>
<dbReference type="PANTHER" id="PTHR47535:SF1">
    <property type="entry name" value="NESPRIN-1"/>
    <property type="match status" value="1"/>
</dbReference>
<keyword evidence="2" id="KW-0812">Transmembrane</keyword>
<evidence type="ECO:0000256" key="7">
    <source>
        <dbReference type="SAM" id="Coils"/>
    </source>
</evidence>
<feature type="domain" description="Calponin-homology (CH)" evidence="8">
    <location>
        <begin position="30"/>
        <end position="137"/>
    </location>
</feature>
<dbReference type="InterPro" id="IPR036872">
    <property type="entry name" value="CH_dom_sf"/>
</dbReference>
<sequence>MSEADEDMNTSVNGDRFVEHIKLLHGQQLKTQTKTFTKWMNSHLRQHEPPLTVEDLFKDIKDGTRLLGLLEVLSGERLVGERGANMKRIHFLTNVNQALNFLQSKNIKLVNINTGDVVDGRPAVVLGLIWTIILYFHIEKGTRELLERKRADSVLAPVDGVAESEKQTKEEEVKSAPAPNVGARATLLSWASDAMERYVLSQENVKNAEEEEMVKDENEEEIVKEEIEAADEIVTAGGSDSSVTPSTSWQETLLSWIFAEIKADEDNERSLGEF</sequence>
<keyword evidence="9" id="KW-1185">Reference proteome</keyword>
<dbReference type="GeneID" id="106812758"/>
<evidence type="ECO:0000313" key="9">
    <source>
        <dbReference type="Proteomes" id="UP000695022"/>
    </source>
</evidence>
<gene>
    <name evidence="10" type="primary">LOC106812758</name>
</gene>
<evidence type="ECO:0000259" key="8">
    <source>
        <dbReference type="PROSITE" id="PS50021"/>
    </source>
</evidence>
<dbReference type="PROSITE" id="PS00020">
    <property type="entry name" value="ACTININ_2"/>
    <property type="match status" value="1"/>
</dbReference>
<keyword evidence="5" id="KW-0472">Membrane</keyword>
<evidence type="ECO:0000256" key="5">
    <source>
        <dbReference type="ARBA" id="ARBA00023136"/>
    </source>
</evidence>
<keyword evidence="7" id="KW-0175">Coiled coil</keyword>
<dbReference type="RefSeq" id="XP_014672215.1">
    <property type="nucleotide sequence ID" value="XM_014816729.1"/>
</dbReference>
<organism evidence="9 10">
    <name type="scientific">Priapulus caudatus</name>
    <name type="common">Priapulid worm</name>
    <dbReference type="NCBI Taxonomy" id="37621"/>
    <lineage>
        <taxon>Eukaryota</taxon>
        <taxon>Metazoa</taxon>
        <taxon>Ecdysozoa</taxon>
        <taxon>Scalidophora</taxon>
        <taxon>Priapulida</taxon>
        <taxon>Priapulimorpha</taxon>
        <taxon>Priapulimorphida</taxon>
        <taxon>Priapulidae</taxon>
        <taxon>Priapulus</taxon>
    </lineage>
</organism>
<dbReference type="Gene3D" id="1.10.418.10">
    <property type="entry name" value="Calponin-like domain"/>
    <property type="match status" value="1"/>
</dbReference>
<name>A0ABM1EJ44_PRICU</name>
<dbReference type="PROSITE" id="PS00019">
    <property type="entry name" value="ACTININ_1"/>
    <property type="match status" value="1"/>
</dbReference>
<dbReference type="Proteomes" id="UP000695022">
    <property type="component" value="Unplaced"/>
</dbReference>
<evidence type="ECO:0000256" key="2">
    <source>
        <dbReference type="ARBA" id="ARBA00022692"/>
    </source>
</evidence>
<keyword evidence="4" id="KW-1133">Transmembrane helix</keyword>
<evidence type="ECO:0000256" key="6">
    <source>
        <dbReference type="ARBA" id="ARBA00023203"/>
    </source>
</evidence>
<dbReference type="SMART" id="SM00033">
    <property type="entry name" value="CH"/>
    <property type="match status" value="1"/>
</dbReference>
<comment type="subcellular location">
    <subcellularLocation>
        <location evidence="1">Membrane</location>
    </subcellularLocation>
</comment>
<evidence type="ECO:0000256" key="1">
    <source>
        <dbReference type="ARBA" id="ARBA00004370"/>
    </source>
</evidence>
<evidence type="ECO:0000256" key="4">
    <source>
        <dbReference type="ARBA" id="ARBA00022989"/>
    </source>
</evidence>
<dbReference type="PANTHER" id="PTHR47535">
    <property type="entry name" value="MUSCLE-SPECIFIC PROTEIN 300 KDA, ISOFORM G"/>
    <property type="match status" value="1"/>
</dbReference>
<reference evidence="10" key="1">
    <citation type="submission" date="2025-08" db="UniProtKB">
        <authorList>
            <consortium name="RefSeq"/>
        </authorList>
    </citation>
    <scope>IDENTIFICATION</scope>
</reference>